<feature type="region of interest" description="Disordered" evidence="1">
    <location>
        <begin position="1135"/>
        <end position="1230"/>
    </location>
</feature>
<gene>
    <name evidence="3" type="ORF">EGW08_008368</name>
</gene>
<dbReference type="PANTHER" id="PTHR10663:SF344">
    <property type="entry name" value="BREFELDIN A-INHIBITED GUANINE NUCLEOTIDE-EXCHANGE PROTEIN 3"/>
    <property type="match status" value="1"/>
</dbReference>
<accession>A0A3S1BHN2</accession>
<dbReference type="OrthoDB" id="10002886at2759"/>
<evidence type="ECO:0000256" key="1">
    <source>
        <dbReference type="SAM" id="MobiDB-lite"/>
    </source>
</evidence>
<feature type="compositionally biased region" description="Basic and acidic residues" evidence="1">
    <location>
        <begin position="1283"/>
        <end position="1303"/>
    </location>
</feature>
<feature type="region of interest" description="Disordered" evidence="1">
    <location>
        <begin position="568"/>
        <end position="615"/>
    </location>
</feature>
<feature type="region of interest" description="Disordered" evidence="1">
    <location>
        <begin position="1377"/>
        <end position="1415"/>
    </location>
</feature>
<dbReference type="Proteomes" id="UP000271974">
    <property type="component" value="Unassembled WGS sequence"/>
</dbReference>
<keyword evidence="4" id="KW-1185">Reference proteome</keyword>
<dbReference type="InterPro" id="IPR016024">
    <property type="entry name" value="ARM-type_fold"/>
</dbReference>
<reference evidence="3 4" key="1">
    <citation type="submission" date="2019-01" db="EMBL/GenBank/DDBJ databases">
        <title>A draft genome assembly of the solar-powered sea slug Elysia chlorotica.</title>
        <authorList>
            <person name="Cai H."/>
            <person name="Li Q."/>
            <person name="Fang X."/>
            <person name="Li J."/>
            <person name="Curtis N.E."/>
            <person name="Altenburger A."/>
            <person name="Shibata T."/>
            <person name="Feng M."/>
            <person name="Maeda T."/>
            <person name="Schwartz J.A."/>
            <person name="Shigenobu S."/>
            <person name="Lundholm N."/>
            <person name="Nishiyama T."/>
            <person name="Yang H."/>
            <person name="Hasebe M."/>
            <person name="Li S."/>
            <person name="Pierce S.K."/>
            <person name="Wang J."/>
        </authorList>
    </citation>
    <scope>NUCLEOTIDE SEQUENCE [LARGE SCALE GENOMIC DNA]</scope>
    <source>
        <strain evidence="3">EC2010</strain>
        <tissue evidence="3">Whole organism of an adult</tissue>
    </source>
</reference>
<dbReference type="EMBL" id="RQTK01000226">
    <property type="protein sequence ID" value="RUS83887.1"/>
    <property type="molecule type" value="Genomic_DNA"/>
</dbReference>
<dbReference type="STRING" id="188477.A0A3S1BHN2"/>
<evidence type="ECO:0000313" key="4">
    <source>
        <dbReference type="Proteomes" id="UP000271974"/>
    </source>
</evidence>
<evidence type="ECO:0000313" key="3">
    <source>
        <dbReference type="EMBL" id="RUS83887.1"/>
    </source>
</evidence>
<comment type="caution">
    <text evidence="3">The sequence shown here is derived from an EMBL/GenBank/DDBJ whole genome shotgun (WGS) entry which is preliminary data.</text>
</comment>
<protein>
    <recommendedName>
        <fullName evidence="2">Mon2/Sec7/BIG1-like HDS domain-containing protein</fullName>
    </recommendedName>
</protein>
<sequence length="1415" mass="155434">MLATDSAQEDVRRARSAICTSLNGLQRAAKLCCVLGLQQLCGSVFSQLARTSCVKEDFRAVGGAPATSGDSGGKLKAHSKASSILSSSGGNAKPKLVRLHAAHVLSMDVVMTTGLEMGSHSADCWKHVFRCCAHISELEHTYFSQGNNQSSLPKVTAEAAQRNQTQRTDSAEADGCDLDLYSMPVMAAVPVAPRINVPALIQQSSLESGWDNSLAAGGVLTFAQASKALCGLSQEVDSLFEEAADKLCLEALLSFLKELGEAVVSQLHRLAVGGAGTSTYDCGGSTASVQKSRPPTNALHLYRLQQVLIRVVNSSRPLLHLLRVWNVVSPYLVQATGNSDHVISKMAVTSIHEFIVSLVSQRQERPHFHVNEYVCKTFEDMLCLELCDGDVQDQIVCCICELVEACSSQLQSGWRPLFGALRSVKIEYTTNEEVNEARQRHVAAVMDVFNVYLDMDNITVFASATVDCVLCLLKYVHGPGEFNDMGDNDSDSGSDEDYGDAEGELESLCVPALQYLRRVCDILGSMWQMPASPVFKGAHRIQIDVTTRLVDPIIPSVDFKVFAEEFGLHKHQEEPPKTSGETLGKEEESAPSSNNKQNTQAEEHKGIDNNMHPGRKIADTMDSKRIALSPSYKSLADMDNKSGVLHVWFLLLDGLVSSVNRCPKAVQSHTLNTLINLLKSASKVPGPEFSIHSVNHLFLPMLQAWLRRGARCYGYWNTGIVSFKQCCGLLADLVVEFIERYAGNSSLEAPLHLLLQQTMDVFTECVAQPVENISRLGCSCIRHIMLTSGPFLSEHLWHVSVAGMERALGVTMYNLRLLMALFHPNSDNFYGDIGQVKVATRKDCKVVDCLRLRQMAQQVFLLDRQVSSMPPVQYDTEQDKSFVFLLYPPDHQDSLNPDHISTRVPFRHIVVGLLSNQLLLQTVGTILLGPGLTNSAESGVDEKDNNQLPGLMSYMSTRVLFGFLEALETSFRLAQDFDARPGLKFLLQKVASLETAANLYKTAAMATLFQVHSLVQVCAHLENASISSTRAAITPAGDAPSLTLSVSELKSAANLSKAKPCSEGRLFLPLLQLVCEELCQEYVRVLAEAGKGGTAALIDKLSQQPIFFLTAQHDDIGRINAQTVSQHQQQLLQRSMSVEQKGRLHDPCLEEEDPDSRRLRSKSLDQYSRPQGGRALSGKKSSSLRSGSSVEIDTQSIGDDVMGTVDEGKSVCTVDEADEDSDKDVSVRSKREVREDLQSKVYTVATDQVIENLMQQYKRHKHLRSMPNFIRSIKHPKSRPKVPRREPVEEDIERQQKSSIMKDSEAHVQAWSDSLTAILQMTMALPDDQFSTLLPVTFTLVSQLILYAGDPALRDQLAQCFNRLGRLYNFAPPPLTPTGSSTFFPPPATSSNAAPSSSSSARENLPQKQQATTES</sequence>
<feature type="domain" description="Mon2/Sec7/BIG1-like HDS" evidence="2">
    <location>
        <begin position="361"/>
        <end position="426"/>
    </location>
</feature>
<feature type="compositionally biased region" description="Polar residues" evidence="1">
    <location>
        <begin position="590"/>
        <end position="600"/>
    </location>
</feature>
<evidence type="ECO:0000259" key="2">
    <source>
        <dbReference type="Pfam" id="PF09324"/>
    </source>
</evidence>
<dbReference type="SUPFAM" id="SSF48371">
    <property type="entry name" value="ARM repeat"/>
    <property type="match status" value="1"/>
</dbReference>
<dbReference type="InterPro" id="IPR015403">
    <property type="entry name" value="Mon2/Sec7/BIG1-like_HDS"/>
</dbReference>
<feature type="compositionally biased region" description="Low complexity" evidence="1">
    <location>
        <begin position="1377"/>
        <end position="1401"/>
    </location>
</feature>
<feature type="region of interest" description="Disordered" evidence="1">
    <location>
        <begin position="153"/>
        <end position="172"/>
    </location>
</feature>
<feature type="compositionally biased region" description="Polar residues" evidence="1">
    <location>
        <begin position="1406"/>
        <end position="1415"/>
    </location>
</feature>
<name>A0A3S1BHN2_ELYCH</name>
<dbReference type="Pfam" id="PF09324">
    <property type="entry name" value="Sec7-like_HDS"/>
    <property type="match status" value="1"/>
</dbReference>
<feature type="region of interest" description="Disordered" evidence="1">
    <location>
        <begin position="1274"/>
        <end position="1303"/>
    </location>
</feature>
<organism evidence="3 4">
    <name type="scientific">Elysia chlorotica</name>
    <name type="common">Eastern emerald elysia</name>
    <name type="synonym">Sea slug</name>
    <dbReference type="NCBI Taxonomy" id="188477"/>
    <lineage>
        <taxon>Eukaryota</taxon>
        <taxon>Metazoa</taxon>
        <taxon>Spiralia</taxon>
        <taxon>Lophotrochozoa</taxon>
        <taxon>Mollusca</taxon>
        <taxon>Gastropoda</taxon>
        <taxon>Heterobranchia</taxon>
        <taxon>Euthyneura</taxon>
        <taxon>Panpulmonata</taxon>
        <taxon>Sacoglossa</taxon>
        <taxon>Placobranchoidea</taxon>
        <taxon>Plakobranchidae</taxon>
        <taxon>Elysia</taxon>
    </lineage>
</organism>
<dbReference type="PANTHER" id="PTHR10663">
    <property type="entry name" value="GUANYL-NUCLEOTIDE EXCHANGE FACTOR"/>
    <property type="match status" value="1"/>
</dbReference>
<feature type="compositionally biased region" description="Low complexity" evidence="1">
    <location>
        <begin position="1172"/>
        <end position="1189"/>
    </location>
</feature>
<proteinExistence type="predicted"/>